<keyword evidence="1" id="KW-0805">Transcription regulation</keyword>
<dbReference type="CDD" id="cd00092">
    <property type="entry name" value="HTH_CRP"/>
    <property type="match status" value="1"/>
</dbReference>
<evidence type="ECO:0000313" key="6">
    <source>
        <dbReference type="EMBL" id="SED65883.1"/>
    </source>
</evidence>
<dbReference type="InterPro" id="IPR018490">
    <property type="entry name" value="cNMP-bd_dom_sf"/>
</dbReference>
<dbReference type="InterPro" id="IPR050397">
    <property type="entry name" value="Env_Response_Regulators"/>
</dbReference>
<evidence type="ECO:0000256" key="3">
    <source>
        <dbReference type="ARBA" id="ARBA00023163"/>
    </source>
</evidence>
<dbReference type="EMBL" id="FNTI01000001">
    <property type="protein sequence ID" value="SED65883.1"/>
    <property type="molecule type" value="Genomic_DNA"/>
</dbReference>
<proteinExistence type="predicted"/>
<evidence type="ECO:0000256" key="2">
    <source>
        <dbReference type="ARBA" id="ARBA00023125"/>
    </source>
</evidence>
<dbReference type="Pfam" id="PF13545">
    <property type="entry name" value="HTH_Crp_2"/>
    <property type="match status" value="1"/>
</dbReference>
<dbReference type="Gene3D" id="1.10.10.10">
    <property type="entry name" value="Winged helix-like DNA-binding domain superfamily/Winged helix DNA-binding domain"/>
    <property type="match status" value="1"/>
</dbReference>
<dbReference type="SUPFAM" id="SSF51206">
    <property type="entry name" value="cAMP-binding domain-like"/>
    <property type="match status" value="1"/>
</dbReference>
<dbReference type="Proteomes" id="UP000183208">
    <property type="component" value="Unassembled WGS sequence"/>
</dbReference>
<dbReference type="InterPro" id="IPR000595">
    <property type="entry name" value="cNMP-bd_dom"/>
</dbReference>
<keyword evidence="2" id="KW-0238">DNA-binding</keyword>
<organism evidence="6 7">
    <name type="scientific">Bradyrhizobium lablabi</name>
    <dbReference type="NCBI Taxonomy" id="722472"/>
    <lineage>
        <taxon>Bacteria</taxon>
        <taxon>Pseudomonadati</taxon>
        <taxon>Pseudomonadota</taxon>
        <taxon>Alphaproteobacteria</taxon>
        <taxon>Hyphomicrobiales</taxon>
        <taxon>Nitrobacteraceae</taxon>
        <taxon>Bradyrhizobium</taxon>
    </lineage>
</organism>
<gene>
    <name evidence="6" type="ORF">SAMN05444171_4723</name>
</gene>
<protein>
    <submittedName>
        <fullName evidence="6">CRP/FNR family transcriptional regulator, anaerobic regulatory protein</fullName>
    </submittedName>
</protein>
<dbReference type="GO" id="GO:0005829">
    <property type="term" value="C:cytosol"/>
    <property type="evidence" value="ECO:0007669"/>
    <property type="project" value="TreeGrafter"/>
</dbReference>
<reference evidence="6 7" key="1">
    <citation type="submission" date="2016-10" db="EMBL/GenBank/DDBJ databases">
        <authorList>
            <person name="de Groot N.N."/>
        </authorList>
    </citation>
    <scope>NUCLEOTIDE SEQUENCE [LARGE SCALE GENOMIC DNA]</scope>
    <source>
        <strain evidence="6 7">GAS522</strain>
    </source>
</reference>
<dbReference type="InterPro" id="IPR018335">
    <property type="entry name" value="Tscrpt_reg_HTH_Crp-type_CS"/>
</dbReference>
<dbReference type="InterPro" id="IPR036390">
    <property type="entry name" value="WH_DNA-bd_sf"/>
</dbReference>
<dbReference type="AlphaFoldDB" id="A0A1M7C507"/>
<dbReference type="PANTHER" id="PTHR24567">
    <property type="entry name" value="CRP FAMILY TRANSCRIPTIONAL REGULATORY PROTEIN"/>
    <property type="match status" value="1"/>
</dbReference>
<dbReference type="InterPro" id="IPR012318">
    <property type="entry name" value="HTH_CRP"/>
</dbReference>
<dbReference type="InterPro" id="IPR036388">
    <property type="entry name" value="WH-like_DNA-bd_sf"/>
</dbReference>
<dbReference type="InterPro" id="IPR014710">
    <property type="entry name" value="RmlC-like_jellyroll"/>
</dbReference>
<dbReference type="GO" id="GO:0003677">
    <property type="term" value="F:DNA binding"/>
    <property type="evidence" value="ECO:0007669"/>
    <property type="project" value="UniProtKB-KW"/>
</dbReference>
<accession>A0A1M7C507</accession>
<dbReference type="PANTHER" id="PTHR24567:SF75">
    <property type="entry name" value="FUMARATE AND NITRATE REDUCTION REGULATORY PROTEIN"/>
    <property type="match status" value="1"/>
</dbReference>
<sequence>MHLGIDLDQGPLWLIEIKLLKIRANPKAGHLMTSLAACAGPEASSCQHGRSANGCDDCKVRLFSVCGALASSELDELDRISQVRTFAPKATLFEQDALAGSVFNVTEGVVRLCKSLPDGRRQIVGFALAGDFLGLALMDRYSVAAEAVTEVRACRFTRSAFLAYVDDRPHLLRRLHEFAGHELSLAQDQMLLLGRKTAEEKVAAFLLNLQARYGRIGTTSVNVPLPMSRQDIADYLGLAIETVSRTLTKLVRKKALVIVPDGVRLLSVTALEQLAA</sequence>
<name>A0A1M7C507_9BRAD</name>
<evidence type="ECO:0000256" key="4">
    <source>
        <dbReference type="ARBA" id="ARBA00023231"/>
    </source>
</evidence>
<evidence type="ECO:0000313" key="7">
    <source>
        <dbReference type="Proteomes" id="UP000183208"/>
    </source>
</evidence>
<dbReference type="CDD" id="cd00038">
    <property type="entry name" value="CAP_ED"/>
    <property type="match status" value="1"/>
</dbReference>
<dbReference type="FunFam" id="1.10.10.10:FF:000028">
    <property type="entry name" value="Fumarate/nitrate reduction transcriptional regulator Fnr"/>
    <property type="match status" value="1"/>
</dbReference>
<dbReference type="SMART" id="SM00419">
    <property type="entry name" value="HTH_CRP"/>
    <property type="match status" value="1"/>
</dbReference>
<feature type="domain" description="HTH crp-type" evidence="5">
    <location>
        <begin position="196"/>
        <end position="269"/>
    </location>
</feature>
<keyword evidence="3" id="KW-0804">Transcription</keyword>
<dbReference type="PROSITE" id="PS51063">
    <property type="entry name" value="HTH_CRP_2"/>
    <property type="match status" value="1"/>
</dbReference>
<dbReference type="Pfam" id="PF00027">
    <property type="entry name" value="cNMP_binding"/>
    <property type="match status" value="1"/>
</dbReference>
<keyword evidence="4" id="KW-0535">Nitrogen fixation</keyword>
<dbReference type="PROSITE" id="PS00042">
    <property type="entry name" value="HTH_CRP_1"/>
    <property type="match status" value="1"/>
</dbReference>
<dbReference type="Gene3D" id="2.60.120.10">
    <property type="entry name" value="Jelly Rolls"/>
    <property type="match status" value="1"/>
</dbReference>
<dbReference type="GO" id="GO:0003700">
    <property type="term" value="F:DNA-binding transcription factor activity"/>
    <property type="evidence" value="ECO:0007669"/>
    <property type="project" value="InterPro"/>
</dbReference>
<dbReference type="PRINTS" id="PR00034">
    <property type="entry name" value="HTHCRP"/>
</dbReference>
<dbReference type="SMART" id="SM00100">
    <property type="entry name" value="cNMP"/>
    <property type="match status" value="1"/>
</dbReference>
<evidence type="ECO:0000256" key="1">
    <source>
        <dbReference type="ARBA" id="ARBA00023015"/>
    </source>
</evidence>
<dbReference type="SUPFAM" id="SSF46785">
    <property type="entry name" value="Winged helix' DNA-binding domain"/>
    <property type="match status" value="1"/>
</dbReference>
<evidence type="ECO:0000259" key="5">
    <source>
        <dbReference type="PROSITE" id="PS51063"/>
    </source>
</evidence>